<comment type="similarity">
    <text evidence="2">Belongs to the TMEM45 family.</text>
</comment>
<keyword evidence="8" id="KW-1185">Reference proteome</keyword>
<dbReference type="InParanoid" id="A0A200PVW5"/>
<protein>
    <submittedName>
        <fullName evidence="7">Uncharacterized protein</fullName>
    </submittedName>
</protein>
<feature type="transmembrane region" description="Helical" evidence="6">
    <location>
        <begin position="42"/>
        <end position="60"/>
    </location>
</feature>
<dbReference type="OrthoDB" id="1842378at2759"/>
<dbReference type="EMBL" id="MVGT01003956">
    <property type="protein sequence ID" value="OVA02336.1"/>
    <property type="molecule type" value="Genomic_DNA"/>
</dbReference>
<dbReference type="PANTHER" id="PTHR47830">
    <property type="entry name" value="OS11G0534100 PROTEIN"/>
    <property type="match status" value="1"/>
</dbReference>
<evidence type="ECO:0000256" key="4">
    <source>
        <dbReference type="ARBA" id="ARBA00022989"/>
    </source>
</evidence>
<feature type="transmembrane region" description="Helical" evidence="6">
    <location>
        <begin position="103"/>
        <end position="124"/>
    </location>
</feature>
<evidence type="ECO:0000256" key="5">
    <source>
        <dbReference type="ARBA" id="ARBA00023136"/>
    </source>
</evidence>
<comment type="subcellular location">
    <subcellularLocation>
        <location evidence="1">Membrane</location>
        <topology evidence="1">Multi-pass membrane protein</topology>
    </subcellularLocation>
</comment>
<dbReference type="Proteomes" id="UP000195402">
    <property type="component" value="Unassembled WGS sequence"/>
</dbReference>
<keyword evidence="5 6" id="KW-0472">Membrane</keyword>
<evidence type="ECO:0000256" key="1">
    <source>
        <dbReference type="ARBA" id="ARBA00004141"/>
    </source>
</evidence>
<keyword evidence="4 6" id="KW-1133">Transmembrane helix</keyword>
<dbReference type="OMA" id="FAWHAVL"/>
<feature type="transmembrane region" description="Helical" evidence="6">
    <location>
        <begin position="17"/>
        <end position="35"/>
    </location>
</feature>
<evidence type="ECO:0000313" key="8">
    <source>
        <dbReference type="Proteomes" id="UP000195402"/>
    </source>
</evidence>
<proteinExistence type="inferred from homology"/>
<evidence type="ECO:0000256" key="6">
    <source>
        <dbReference type="SAM" id="Phobius"/>
    </source>
</evidence>
<dbReference type="STRING" id="56857.A0A200PVW5"/>
<dbReference type="PANTHER" id="PTHR47830:SF2">
    <property type="entry name" value="PROTEIN, PUTATIVE-RELATED"/>
    <property type="match status" value="1"/>
</dbReference>
<name>A0A200PVW5_MACCD</name>
<dbReference type="GO" id="GO:0016020">
    <property type="term" value="C:membrane"/>
    <property type="evidence" value="ECO:0007669"/>
    <property type="project" value="UniProtKB-SubCell"/>
</dbReference>
<accession>A0A200PVW5</accession>
<evidence type="ECO:0000313" key="7">
    <source>
        <dbReference type="EMBL" id="OVA02336.1"/>
    </source>
</evidence>
<sequence>MENSIIDKGFTGPAGRVYELLAGLTLVCAASCFYLSFKPTAFFAEVSLSLGLVFKGTWVLQAGLSLYSDTFQLKGCHKISLSKGHEKTNVLCDLEEDGLRGVALINLLFVGHAIVVLVLNFVLFGALNCNRNFRCGEGSSPLMAEIESQSLLIHPLPEFEIE</sequence>
<keyword evidence="3 6" id="KW-0812">Transmembrane</keyword>
<evidence type="ECO:0000256" key="2">
    <source>
        <dbReference type="ARBA" id="ARBA00006948"/>
    </source>
</evidence>
<dbReference type="InterPro" id="IPR006904">
    <property type="entry name" value="DUF716"/>
</dbReference>
<reference evidence="7 8" key="1">
    <citation type="journal article" date="2017" name="Mol. Plant">
        <title>The Genome of Medicinal Plant Macleaya cordata Provides New Insights into Benzylisoquinoline Alkaloids Metabolism.</title>
        <authorList>
            <person name="Liu X."/>
            <person name="Liu Y."/>
            <person name="Huang P."/>
            <person name="Ma Y."/>
            <person name="Qing Z."/>
            <person name="Tang Q."/>
            <person name="Cao H."/>
            <person name="Cheng P."/>
            <person name="Zheng Y."/>
            <person name="Yuan Z."/>
            <person name="Zhou Y."/>
            <person name="Liu J."/>
            <person name="Tang Z."/>
            <person name="Zhuo Y."/>
            <person name="Zhang Y."/>
            <person name="Yu L."/>
            <person name="Huang J."/>
            <person name="Yang P."/>
            <person name="Peng Q."/>
            <person name="Zhang J."/>
            <person name="Jiang W."/>
            <person name="Zhang Z."/>
            <person name="Lin K."/>
            <person name="Ro D.K."/>
            <person name="Chen X."/>
            <person name="Xiong X."/>
            <person name="Shang Y."/>
            <person name="Huang S."/>
            <person name="Zeng J."/>
        </authorList>
    </citation>
    <scope>NUCLEOTIDE SEQUENCE [LARGE SCALE GENOMIC DNA]</scope>
    <source>
        <strain evidence="8">cv. BLH2017</strain>
        <tissue evidence="7">Root</tissue>
    </source>
</reference>
<comment type="caution">
    <text evidence="7">The sequence shown here is derived from an EMBL/GenBank/DDBJ whole genome shotgun (WGS) entry which is preliminary data.</text>
</comment>
<dbReference type="Pfam" id="PF04819">
    <property type="entry name" value="DUF716"/>
    <property type="match status" value="1"/>
</dbReference>
<evidence type="ECO:0000256" key="3">
    <source>
        <dbReference type="ARBA" id="ARBA00022692"/>
    </source>
</evidence>
<gene>
    <name evidence="7" type="ORF">BVC80_9099g136</name>
</gene>
<dbReference type="AlphaFoldDB" id="A0A200PVW5"/>
<organism evidence="7 8">
    <name type="scientific">Macleaya cordata</name>
    <name type="common">Five-seeded plume-poppy</name>
    <name type="synonym">Bocconia cordata</name>
    <dbReference type="NCBI Taxonomy" id="56857"/>
    <lineage>
        <taxon>Eukaryota</taxon>
        <taxon>Viridiplantae</taxon>
        <taxon>Streptophyta</taxon>
        <taxon>Embryophyta</taxon>
        <taxon>Tracheophyta</taxon>
        <taxon>Spermatophyta</taxon>
        <taxon>Magnoliopsida</taxon>
        <taxon>Ranunculales</taxon>
        <taxon>Papaveraceae</taxon>
        <taxon>Papaveroideae</taxon>
        <taxon>Macleaya</taxon>
    </lineage>
</organism>